<dbReference type="EMBL" id="CM044708">
    <property type="protein sequence ID" value="KAI5648426.1"/>
    <property type="molecule type" value="Genomic_DNA"/>
</dbReference>
<dbReference type="Proteomes" id="UP001060085">
    <property type="component" value="Linkage Group LG08"/>
</dbReference>
<evidence type="ECO:0000313" key="2">
    <source>
        <dbReference type="Proteomes" id="UP001060085"/>
    </source>
</evidence>
<sequence>MPSRSSLSSHFHPINADYSDDSRSSHEDLEFEEERRPLDLDSPSPETFFDLPPESFWLPQSHEQDWVNHNAIMQRKRSLKFNFASAANTTSFSSNRFWPSKTTNPRPILGPLKTQKSCLVVDGNHRRNKAGNGITRLFRSRSEPGGKLALQVSEPGSPRVSCMGRVAMEAATEMKTAKKIGIWRSFKSIFRNRTAAAVAEKGRPGFD</sequence>
<name>A0ACB9ZL68_CATRO</name>
<keyword evidence="2" id="KW-1185">Reference proteome</keyword>
<accession>A0ACB9ZL68</accession>
<protein>
    <submittedName>
        <fullName evidence="1">Uncharacterized protein</fullName>
    </submittedName>
</protein>
<comment type="caution">
    <text evidence="1">The sequence shown here is derived from an EMBL/GenBank/DDBJ whole genome shotgun (WGS) entry which is preliminary data.</text>
</comment>
<reference evidence="2" key="1">
    <citation type="journal article" date="2023" name="Nat. Plants">
        <title>Single-cell RNA sequencing provides a high-resolution roadmap for understanding the multicellular compartmentation of specialized metabolism.</title>
        <authorList>
            <person name="Sun S."/>
            <person name="Shen X."/>
            <person name="Li Y."/>
            <person name="Li Y."/>
            <person name="Wang S."/>
            <person name="Li R."/>
            <person name="Zhang H."/>
            <person name="Shen G."/>
            <person name="Guo B."/>
            <person name="Wei J."/>
            <person name="Xu J."/>
            <person name="St-Pierre B."/>
            <person name="Chen S."/>
            <person name="Sun C."/>
        </authorList>
    </citation>
    <scope>NUCLEOTIDE SEQUENCE [LARGE SCALE GENOMIC DNA]</scope>
</reference>
<evidence type="ECO:0000313" key="1">
    <source>
        <dbReference type="EMBL" id="KAI5648426.1"/>
    </source>
</evidence>
<organism evidence="1 2">
    <name type="scientific">Catharanthus roseus</name>
    <name type="common">Madagascar periwinkle</name>
    <name type="synonym">Vinca rosea</name>
    <dbReference type="NCBI Taxonomy" id="4058"/>
    <lineage>
        <taxon>Eukaryota</taxon>
        <taxon>Viridiplantae</taxon>
        <taxon>Streptophyta</taxon>
        <taxon>Embryophyta</taxon>
        <taxon>Tracheophyta</taxon>
        <taxon>Spermatophyta</taxon>
        <taxon>Magnoliopsida</taxon>
        <taxon>eudicotyledons</taxon>
        <taxon>Gunneridae</taxon>
        <taxon>Pentapetalae</taxon>
        <taxon>asterids</taxon>
        <taxon>lamiids</taxon>
        <taxon>Gentianales</taxon>
        <taxon>Apocynaceae</taxon>
        <taxon>Rauvolfioideae</taxon>
        <taxon>Vinceae</taxon>
        <taxon>Catharanthinae</taxon>
        <taxon>Catharanthus</taxon>
    </lineage>
</organism>
<gene>
    <name evidence="1" type="ORF">M9H77_34431</name>
</gene>
<proteinExistence type="predicted"/>